<sequence>MPPRALPISLPEYKSLLQNLWPNVPKRLGLAVSGGVDSMALSHLTRKLLEEKQIHEVHAFIIDHGARPESAQEASSVADILKSYGFHPQVIPLTWGADNIAKVGFETRARTARFRALAKACVTSEVDKILLAHHGDDQAETVMMRLISGSRLDGLGGMRHLSRIPECWNIHNANKVIMGRPFLTVGKDRLQATCETNDVKWFEDKTNHDPTYTRRNTMRHLLTTTPSRLPRALQRESLVSLATRAEDRNRSIKEEAEDLIAKRCQIVLNERTGSLDFKLPRNREELFKDVNPAVLQRMLIIITEKATPGRRVETRHMTNAFEKVLGAENKKHIPMFTSAGLTWTYNGEQSWTLNREPLPPVKKEQEEYVLGPGMSEWMLWDGRWWMRVETPPRHRSIVRILKDSDMKALRSKAGRISPRMRARVDDALKKQLKGHLRFTIPAIFWKVDVPEDVYGEGDEVLAALPSLGLTFQNAKYEIHFKD</sequence>
<dbReference type="EMBL" id="ML119107">
    <property type="protein sequence ID" value="RPB17001.1"/>
    <property type="molecule type" value="Genomic_DNA"/>
</dbReference>
<dbReference type="Pfam" id="PF01171">
    <property type="entry name" value="ATP_bind_3"/>
    <property type="match status" value="1"/>
</dbReference>
<keyword evidence="9" id="KW-1185">Reference proteome</keyword>
<name>A0A3N4L8N9_9PEZI</name>
<evidence type="ECO:0000256" key="1">
    <source>
        <dbReference type="ARBA" id="ARBA00013267"/>
    </source>
</evidence>
<feature type="domain" description="tRNA(Ile)-lysidine/2-thiocytidine synthase N-terminal" evidence="7">
    <location>
        <begin position="29"/>
        <end position="220"/>
    </location>
</feature>
<dbReference type="GO" id="GO:0005524">
    <property type="term" value="F:ATP binding"/>
    <property type="evidence" value="ECO:0007669"/>
    <property type="project" value="UniProtKB-KW"/>
</dbReference>
<evidence type="ECO:0000256" key="6">
    <source>
        <dbReference type="ARBA" id="ARBA00048539"/>
    </source>
</evidence>
<dbReference type="InterPro" id="IPR012094">
    <property type="entry name" value="tRNA_Ile_lys_synt"/>
</dbReference>
<accession>A0A3N4L8N9</accession>
<dbReference type="CDD" id="cd01992">
    <property type="entry name" value="TilS_N"/>
    <property type="match status" value="1"/>
</dbReference>
<dbReference type="OrthoDB" id="434144at2759"/>
<dbReference type="GO" id="GO:0032267">
    <property type="term" value="F:tRNA(Ile)-lysidine synthase activity"/>
    <property type="evidence" value="ECO:0007669"/>
    <property type="project" value="UniProtKB-EC"/>
</dbReference>
<dbReference type="InParanoid" id="A0A3N4L8N9"/>
<dbReference type="Proteomes" id="UP000277580">
    <property type="component" value="Unassembled WGS sequence"/>
</dbReference>
<dbReference type="Gene3D" id="3.40.50.620">
    <property type="entry name" value="HUPs"/>
    <property type="match status" value="1"/>
</dbReference>
<dbReference type="AlphaFoldDB" id="A0A3N4L8N9"/>
<dbReference type="HAMAP" id="MF_01161">
    <property type="entry name" value="tRNA_Ile_lys_synt"/>
    <property type="match status" value="1"/>
</dbReference>
<keyword evidence="2" id="KW-0436">Ligase</keyword>
<gene>
    <name evidence="8" type="ORF">P167DRAFT_602149</name>
</gene>
<dbReference type="InterPro" id="IPR012795">
    <property type="entry name" value="tRNA_Ile_lys_synt_N"/>
</dbReference>
<protein>
    <recommendedName>
        <fullName evidence="1">tRNA(Ile)-lysidine synthetase</fullName>
        <ecNumber evidence="1">6.3.4.19</ecNumber>
    </recommendedName>
</protein>
<organism evidence="8 9">
    <name type="scientific">Morchella conica CCBAS932</name>
    <dbReference type="NCBI Taxonomy" id="1392247"/>
    <lineage>
        <taxon>Eukaryota</taxon>
        <taxon>Fungi</taxon>
        <taxon>Dikarya</taxon>
        <taxon>Ascomycota</taxon>
        <taxon>Pezizomycotina</taxon>
        <taxon>Pezizomycetes</taxon>
        <taxon>Pezizales</taxon>
        <taxon>Morchellaceae</taxon>
        <taxon>Morchella</taxon>
    </lineage>
</organism>
<keyword evidence="5" id="KW-0067">ATP-binding</keyword>
<reference evidence="8 9" key="1">
    <citation type="journal article" date="2018" name="Nat. Ecol. Evol.">
        <title>Pezizomycetes genomes reveal the molecular basis of ectomycorrhizal truffle lifestyle.</title>
        <authorList>
            <person name="Murat C."/>
            <person name="Payen T."/>
            <person name="Noel B."/>
            <person name="Kuo A."/>
            <person name="Morin E."/>
            <person name="Chen J."/>
            <person name="Kohler A."/>
            <person name="Krizsan K."/>
            <person name="Balestrini R."/>
            <person name="Da Silva C."/>
            <person name="Montanini B."/>
            <person name="Hainaut M."/>
            <person name="Levati E."/>
            <person name="Barry K.W."/>
            <person name="Belfiori B."/>
            <person name="Cichocki N."/>
            <person name="Clum A."/>
            <person name="Dockter R.B."/>
            <person name="Fauchery L."/>
            <person name="Guy J."/>
            <person name="Iotti M."/>
            <person name="Le Tacon F."/>
            <person name="Lindquist E.A."/>
            <person name="Lipzen A."/>
            <person name="Malagnac F."/>
            <person name="Mello A."/>
            <person name="Molinier V."/>
            <person name="Miyauchi S."/>
            <person name="Poulain J."/>
            <person name="Riccioni C."/>
            <person name="Rubini A."/>
            <person name="Sitrit Y."/>
            <person name="Splivallo R."/>
            <person name="Traeger S."/>
            <person name="Wang M."/>
            <person name="Zifcakova L."/>
            <person name="Wipf D."/>
            <person name="Zambonelli A."/>
            <person name="Paolocci F."/>
            <person name="Nowrousian M."/>
            <person name="Ottonello S."/>
            <person name="Baldrian P."/>
            <person name="Spatafora J.W."/>
            <person name="Henrissat B."/>
            <person name="Nagy L.G."/>
            <person name="Aury J.M."/>
            <person name="Wincker P."/>
            <person name="Grigoriev I.V."/>
            <person name="Bonfante P."/>
            <person name="Martin F.M."/>
        </authorList>
    </citation>
    <scope>NUCLEOTIDE SEQUENCE [LARGE SCALE GENOMIC DNA]</scope>
    <source>
        <strain evidence="8 9">CCBAS932</strain>
    </source>
</reference>
<dbReference type="InterPro" id="IPR011063">
    <property type="entry name" value="TilS/TtcA_N"/>
</dbReference>
<evidence type="ECO:0000256" key="3">
    <source>
        <dbReference type="ARBA" id="ARBA00022694"/>
    </source>
</evidence>
<dbReference type="PANTHER" id="PTHR43033">
    <property type="entry name" value="TRNA(ILE)-LYSIDINE SYNTHASE-RELATED"/>
    <property type="match status" value="1"/>
</dbReference>
<keyword evidence="3" id="KW-0819">tRNA processing</keyword>
<evidence type="ECO:0000256" key="5">
    <source>
        <dbReference type="ARBA" id="ARBA00022840"/>
    </source>
</evidence>
<dbReference type="GO" id="GO:0008033">
    <property type="term" value="P:tRNA processing"/>
    <property type="evidence" value="ECO:0007669"/>
    <property type="project" value="UniProtKB-KW"/>
</dbReference>
<keyword evidence="4" id="KW-0547">Nucleotide-binding</keyword>
<dbReference type="SUPFAM" id="SSF52402">
    <property type="entry name" value="Adenine nucleotide alpha hydrolases-like"/>
    <property type="match status" value="1"/>
</dbReference>
<evidence type="ECO:0000256" key="4">
    <source>
        <dbReference type="ARBA" id="ARBA00022741"/>
    </source>
</evidence>
<dbReference type="STRING" id="1392247.A0A3N4L8N9"/>
<dbReference type="PANTHER" id="PTHR43033:SF1">
    <property type="entry name" value="TRNA(ILE)-LYSIDINE SYNTHASE-RELATED"/>
    <property type="match status" value="1"/>
</dbReference>
<dbReference type="EC" id="6.3.4.19" evidence="1"/>
<evidence type="ECO:0000313" key="8">
    <source>
        <dbReference type="EMBL" id="RPB17001.1"/>
    </source>
</evidence>
<evidence type="ECO:0000313" key="9">
    <source>
        <dbReference type="Proteomes" id="UP000277580"/>
    </source>
</evidence>
<evidence type="ECO:0000256" key="2">
    <source>
        <dbReference type="ARBA" id="ARBA00022598"/>
    </source>
</evidence>
<comment type="catalytic activity">
    <reaction evidence="6">
        <text>cytidine(34) in tRNA(Ile2) + L-lysine + ATP = lysidine(34) in tRNA(Ile2) + AMP + diphosphate + H(+)</text>
        <dbReference type="Rhea" id="RHEA:43744"/>
        <dbReference type="Rhea" id="RHEA-COMP:10625"/>
        <dbReference type="Rhea" id="RHEA-COMP:10670"/>
        <dbReference type="ChEBI" id="CHEBI:15378"/>
        <dbReference type="ChEBI" id="CHEBI:30616"/>
        <dbReference type="ChEBI" id="CHEBI:32551"/>
        <dbReference type="ChEBI" id="CHEBI:33019"/>
        <dbReference type="ChEBI" id="CHEBI:82748"/>
        <dbReference type="ChEBI" id="CHEBI:83665"/>
        <dbReference type="ChEBI" id="CHEBI:456215"/>
        <dbReference type="EC" id="6.3.4.19"/>
    </reaction>
</comment>
<dbReference type="InterPro" id="IPR014729">
    <property type="entry name" value="Rossmann-like_a/b/a_fold"/>
</dbReference>
<dbReference type="NCBIfam" id="TIGR02432">
    <property type="entry name" value="lysidine_TilS_N"/>
    <property type="match status" value="1"/>
</dbReference>
<evidence type="ECO:0000259" key="7">
    <source>
        <dbReference type="Pfam" id="PF01171"/>
    </source>
</evidence>
<proteinExistence type="inferred from homology"/>